<dbReference type="InterPro" id="IPR011990">
    <property type="entry name" value="TPR-like_helical_dom_sf"/>
</dbReference>
<dbReference type="PANTHER" id="PTHR47926">
    <property type="entry name" value="PENTATRICOPEPTIDE REPEAT-CONTAINING PROTEIN"/>
    <property type="match status" value="1"/>
</dbReference>
<dbReference type="Pfam" id="PF13041">
    <property type="entry name" value="PPR_2"/>
    <property type="match status" value="1"/>
</dbReference>
<keyword evidence="5" id="KW-1185">Reference proteome</keyword>
<dbReference type="GO" id="GO:0009451">
    <property type="term" value="P:RNA modification"/>
    <property type="evidence" value="ECO:0007669"/>
    <property type="project" value="InterPro"/>
</dbReference>
<organism evidence="4">
    <name type="scientific">Spirodela intermedia</name>
    <name type="common">Intermediate duckweed</name>
    <dbReference type="NCBI Taxonomy" id="51605"/>
    <lineage>
        <taxon>Eukaryota</taxon>
        <taxon>Viridiplantae</taxon>
        <taxon>Streptophyta</taxon>
        <taxon>Embryophyta</taxon>
        <taxon>Tracheophyta</taxon>
        <taxon>Spermatophyta</taxon>
        <taxon>Magnoliopsida</taxon>
        <taxon>Liliopsida</taxon>
        <taxon>Araceae</taxon>
        <taxon>Lemnoideae</taxon>
        <taxon>Spirodela</taxon>
    </lineage>
</organism>
<feature type="region of interest" description="Disordered" evidence="3">
    <location>
        <begin position="1"/>
        <end position="33"/>
    </location>
</feature>
<dbReference type="FunFam" id="1.25.40.10:FF:000242">
    <property type="entry name" value="Pentatricopeptide repeat-containing protein"/>
    <property type="match status" value="1"/>
</dbReference>
<dbReference type="EMBL" id="CACRZD030000006">
    <property type="protein sequence ID" value="CAA6660811.1"/>
    <property type="molecule type" value="Genomic_DNA"/>
</dbReference>
<evidence type="ECO:0000313" key="5">
    <source>
        <dbReference type="Proteomes" id="UP001189122"/>
    </source>
</evidence>
<feature type="repeat" description="PPR" evidence="2">
    <location>
        <begin position="100"/>
        <end position="134"/>
    </location>
</feature>
<dbReference type="Pfam" id="PF20431">
    <property type="entry name" value="E_motif"/>
    <property type="match status" value="1"/>
</dbReference>
<accession>A0A7I8ISM1</accession>
<protein>
    <submittedName>
        <fullName evidence="4">Uncharacterized protein</fullName>
    </submittedName>
</protein>
<dbReference type="InterPro" id="IPR046848">
    <property type="entry name" value="E_motif"/>
</dbReference>
<evidence type="ECO:0000256" key="1">
    <source>
        <dbReference type="ARBA" id="ARBA00022737"/>
    </source>
</evidence>
<gene>
    <name evidence="4" type="ORF">SI7747_06007214</name>
</gene>
<dbReference type="Proteomes" id="UP001189122">
    <property type="component" value="Unassembled WGS sequence"/>
</dbReference>
<proteinExistence type="predicted"/>
<keyword evidence="1" id="KW-0677">Repeat</keyword>
<evidence type="ECO:0000256" key="2">
    <source>
        <dbReference type="PROSITE-ProRule" id="PRU00708"/>
    </source>
</evidence>
<dbReference type="InterPro" id="IPR046960">
    <property type="entry name" value="PPR_At4g14850-like_plant"/>
</dbReference>
<feature type="region of interest" description="Disordered" evidence="3">
    <location>
        <begin position="458"/>
        <end position="479"/>
    </location>
</feature>
<dbReference type="Pfam" id="PF01535">
    <property type="entry name" value="PPR"/>
    <property type="match status" value="6"/>
</dbReference>
<reference evidence="4 5" key="1">
    <citation type="submission" date="2019-12" db="EMBL/GenBank/DDBJ databases">
        <authorList>
            <person name="Scholz U."/>
            <person name="Mascher M."/>
            <person name="Fiebig A."/>
        </authorList>
    </citation>
    <scope>NUCLEOTIDE SEQUENCE</scope>
</reference>
<dbReference type="InterPro" id="IPR002885">
    <property type="entry name" value="PPR_rpt"/>
</dbReference>
<dbReference type="EMBL" id="LR743593">
    <property type="protein sequence ID" value="CAA2621099.1"/>
    <property type="molecule type" value="Genomic_DNA"/>
</dbReference>
<feature type="repeat" description="PPR" evidence="2">
    <location>
        <begin position="69"/>
        <end position="99"/>
    </location>
</feature>
<name>A0A7I8ISM1_SPIIN</name>
<sequence length="560" mass="62135">MPSPERFKVRLPRPPAPTATRDSSPDAAERLRPRRPHAPFLLKSFTHETASLLGKELHAHALKFGLASNAFTQNALIHTYCLSGQVDAARAIFDRSLDRDVITWNAMISGYNRNKRYELSCKLFDEMKKVRLKPTWVTLLSALSACTKLKHLRAGERLHREMEEARLVPGNLVLENALIGMYAECGAIGAALKLFDGMKVRDVISWTSVIKGTPHRDLICWTAMTDGYVKANRFKEAWSCSAGCKRWGSSRTLHHRRGAHSVCHLGALEAGEWVRIYVGRRKVRADVAVGNAFIDMYSKCGVVERALEVFGGMERRDKFTWTVMIVGLAVNGRGEEALHLVTYVGVFQACVHSGLVDRGRRLFSGILRGAHGVAPQVAHYGCMVDLLGRAGRLREALEVINGMPMAPNSIVWGSLLGACRLHGDQEMAEMAAERLLELEPRDSAAYVLLADLYASAADGSRCGGEGEDPGEERDPRIRRRDATHLRSAEIMAMAEEMDRELRLAEYVPDMSESSGRCRYSEKLAVAWGLSSPPMMLRVVNSLRRMSHAPHGGSLFQGVSF</sequence>
<evidence type="ECO:0000313" key="4">
    <source>
        <dbReference type="EMBL" id="CAA2621099.1"/>
    </source>
</evidence>
<evidence type="ECO:0000256" key="3">
    <source>
        <dbReference type="SAM" id="MobiDB-lite"/>
    </source>
</evidence>
<dbReference type="PANTHER" id="PTHR47926:SF492">
    <property type="entry name" value="DYW DOMAIN-CONTAINING PROTEIN"/>
    <property type="match status" value="1"/>
</dbReference>
<dbReference type="GO" id="GO:0003723">
    <property type="term" value="F:RNA binding"/>
    <property type="evidence" value="ECO:0007669"/>
    <property type="project" value="InterPro"/>
</dbReference>
<dbReference type="NCBIfam" id="TIGR00756">
    <property type="entry name" value="PPR"/>
    <property type="match status" value="2"/>
</dbReference>
<dbReference type="FunFam" id="1.25.40.10:FF:000196">
    <property type="entry name" value="Pentatricopeptide repeat-containing protein At4g14850"/>
    <property type="match status" value="1"/>
</dbReference>
<dbReference type="PROSITE" id="PS51375">
    <property type="entry name" value="PPR"/>
    <property type="match status" value="2"/>
</dbReference>
<dbReference type="Gene3D" id="1.25.40.10">
    <property type="entry name" value="Tetratricopeptide repeat domain"/>
    <property type="match status" value="4"/>
</dbReference>
<dbReference type="AlphaFoldDB" id="A0A7I8ISM1"/>